<dbReference type="Proteomes" id="UP000684084">
    <property type="component" value="Unassembled WGS sequence"/>
</dbReference>
<reference evidence="7" key="1">
    <citation type="submission" date="2020-05" db="EMBL/GenBank/DDBJ databases">
        <authorList>
            <person name="Rincon C."/>
            <person name="Sanders R I."/>
            <person name="Robbins C."/>
            <person name="Chaturvedi A."/>
        </authorList>
    </citation>
    <scope>NUCLEOTIDE SEQUENCE</scope>
    <source>
        <strain evidence="7">CHB12</strain>
    </source>
</reference>
<dbReference type="GO" id="GO:0005524">
    <property type="term" value="F:ATP binding"/>
    <property type="evidence" value="ECO:0007669"/>
    <property type="project" value="UniProtKB-KW"/>
</dbReference>
<dbReference type="PROSITE" id="PS50011">
    <property type="entry name" value="PROTEIN_KINASE_DOM"/>
    <property type="match status" value="1"/>
</dbReference>
<name>A0A916E3X3_9GLOM</name>
<accession>A0A916E3X3</accession>
<keyword evidence="5" id="KW-0067">ATP-binding</keyword>
<keyword evidence="2" id="KW-0808">Transferase</keyword>
<dbReference type="PANTHER" id="PTHR46485">
    <property type="entry name" value="LIM DOMAIN KINASE 1"/>
    <property type="match status" value="1"/>
</dbReference>
<comment type="caution">
    <text evidence="7">The sequence shown here is derived from an EMBL/GenBank/DDBJ whole genome shotgun (WGS) entry which is preliminary data.</text>
</comment>
<evidence type="ECO:0000259" key="6">
    <source>
        <dbReference type="PROSITE" id="PS50011"/>
    </source>
</evidence>
<organism evidence="7 8">
    <name type="scientific">Rhizophagus irregularis</name>
    <dbReference type="NCBI Taxonomy" id="588596"/>
    <lineage>
        <taxon>Eukaryota</taxon>
        <taxon>Fungi</taxon>
        <taxon>Fungi incertae sedis</taxon>
        <taxon>Mucoromycota</taxon>
        <taxon>Glomeromycotina</taxon>
        <taxon>Glomeromycetes</taxon>
        <taxon>Glomerales</taxon>
        <taxon>Glomeraceae</taxon>
        <taxon>Rhizophagus</taxon>
    </lineage>
</organism>
<gene>
    <name evidence="7" type="ORF">CHRIB12_LOCUS7328</name>
</gene>
<evidence type="ECO:0000256" key="3">
    <source>
        <dbReference type="ARBA" id="ARBA00022741"/>
    </source>
</evidence>
<dbReference type="InterPro" id="IPR050940">
    <property type="entry name" value="Actin_reg-Ser/Thr_kinase"/>
</dbReference>
<sequence length="139" mass="16170">MSLNFIVKSILRTSSAFLELQTKKIKIILTWEDKCKLAYQLVCAVSYLHNEGIANRNLHSDNISIHRHTIKLADFGLSKRIKKVSGKRESDLFVNVPYVDPKKEIIVPNTPVDYSNIYTECWNYDPDNRPDMNQKWNLT</sequence>
<evidence type="ECO:0000256" key="4">
    <source>
        <dbReference type="ARBA" id="ARBA00022777"/>
    </source>
</evidence>
<dbReference type="AlphaFoldDB" id="A0A916E3X3"/>
<dbReference type="Pfam" id="PF00069">
    <property type="entry name" value="Pkinase"/>
    <property type="match status" value="1"/>
</dbReference>
<dbReference type="GO" id="GO:0004674">
    <property type="term" value="F:protein serine/threonine kinase activity"/>
    <property type="evidence" value="ECO:0007669"/>
    <property type="project" value="UniProtKB-KW"/>
</dbReference>
<dbReference type="EMBL" id="CAGKOT010000012">
    <property type="protein sequence ID" value="CAB5358392.1"/>
    <property type="molecule type" value="Genomic_DNA"/>
</dbReference>
<proteinExistence type="predicted"/>
<evidence type="ECO:0000313" key="7">
    <source>
        <dbReference type="EMBL" id="CAB5358392.1"/>
    </source>
</evidence>
<feature type="domain" description="Protein kinase" evidence="6">
    <location>
        <begin position="1"/>
        <end position="139"/>
    </location>
</feature>
<dbReference type="OrthoDB" id="4062651at2759"/>
<evidence type="ECO:0000256" key="1">
    <source>
        <dbReference type="ARBA" id="ARBA00022527"/>
    </source>
</evidence>
<keyword evidence="3" id="KW-0547">Nucleotide-binding</keyword>
<evidence type="ECO:0000313" key="8">
    <source>
        <dbReference type="Proteomes" id="UP000684084"/>
    </source>
</evidence>
<dbReference type="InterPro" id="IPR000719">
    <property type="entry name" value="Prot_kinase_dom"/>
</dbReference>
<keyword evidence="1" id="KW-0723">Serine/threonine-protein kinase</keyword>
<evidence type="ECO:0000256" key="2">
    <source>
        <dbReference type="ARBA" id="ARBA00022679"/>
    </source>
</evidence>
<dbReference type="PANTHER" id="PTHR46485:SF5">
    <property type="entry name" value="CENTER DIVIDER, ISOFORM A"/>
    <property type="match status" value="1"/>
</dbReference>
<evidence type="ECO:0000256" key="5">
    <source>
        <dbReference type="ARBA" id="ARBA00022840"/>
    </source>
</evidence>
<protein>
    <recommendedName>
        <fullName evidence="6">Protein kinase domain-containing protein</fullName>
    </recommendedName>
</protein>
<keyword evidence="4" id="KW-0418">Kinase</keyword>